<evidence type="ECO:0000256" key="1">
    <source>
        <dbReference type="SAM" id="Phobius"/>
    </source>
</evidence>
<keyword evidence="1" id="KW-0472">Membrane</keyword>
<dbReference type="Proteomes" id="UP001602013">
    <property type="component" value="Unassembled WGS sequence"/>
</dbReference>
<dbReference type="RefSeq" id="WP_387416473.1">
    <property type="nucleotide sequence ID" value="NZ_JBIASD010000028.1"/>
</dbReference>
<feature type="transmembrane region" description="Helical" evidence="1">
    <location>
        <begin position="303"/>
        <end position="324"/>
    </location>
</feature>
<dbReference type="GO" id="GO:0016787">
    <property type="term" value="F:hydrolase activity"/>
    <property type="evidence" value="ECO:0007669"/>
    <property type="project" value="UniProtKB-KW"/>
</dbReference>
<evidence type="ECO:0000313" key="4">
    <source>
        <dbReference type="Proteomes" id="UP001602013"/>
    </source>
</evidence>
<feature type="domain" description="CAAX prenyl protease 2/Lysostaphin resistance protein A-like" evidence="2">
    <location>
        <begin position="188"/>
        <end position="280"/>
    </location>
</feature>
<feature type="transmembrane region" description="Helical" evidence="1">
    <location>
        <begin position="107"/>
        <end position="130"/>
    </location>
</feature>
<name>A0ABW6SZJ2_9ACTN</name>
<accession>A0ABW6SZJ2</accession>
<keyword evidence="1" id="KW-0812">Transmembrane</keyword>
<protein>
    <submittedName>
        <fullName evidence="3">CPBP family intramembrane glutamic endopeptidase</fullName>
        <ecNumber evidence="3">3.4.-.-</ecNumber>
    </submittedName>
</protein>
<organism evidence="3 4">
    <name type="scientific">Microtetraspora malaysiensis</name>
    <dbReference type="NCBI Taxonomy" id="161358"/>
    <lineage>
        <taxon>Bacteria</taxon>
        <taxon>Bacillati</taxon>
        <taxon>Actinomycetota</taxon>
        <taxon>Actinomycetes</taxon>
        <taxon>Streptosporangiales</taxon>
        <taxon>Streptosporangiaceae</taxon>
        <taxon>Microtetraspora</taxon>
    </lineage>
</organism>
<dbReference type="Pfam" id="PF02517">
    <property type="entry name" value="Rce1-like"/>
    <property type="match status" value="1"/>
</dbReference>
<feature type="transmembrane region" description="Helical" evidence="1">
    <location>
        <begin position="222"/>
        <end position="241"/>
    </location>
</feature>
<dbReference type="EMBL" id="JBIASD010000028">
    <property type="protein sequence ID" value="MFF3670227.1"/>
    <property type="molecule type" value="Genomic_DNA"/>
</dbReference>
<comment type="caution">
    <text evidence="3">The sequence shown here is derived from an EMBL/GenBank/DDBJ whole genome shotgun (WGS) entry which is preliminary data.</text>
</comment>
<dbReference type="EC" id="3.4.-.-" evidence="3"/>
<feature type="transmembrane region" description="Helical" evidence="1">
    <location>
        <begin position="247"/>
        <end position="265"/>
    </location>
</feature>
<sequence>MQRNASDPPAFDPGVLLSGTALSGTAPTVLHDASPHRRGPRPIPPGVPYHRVLAGEKRRIGRGILALVLLLGGLFGFGGVLAALGSAIDEALGRVNPIAGGTEFTPIYHAANLLSIALMIPWSMFIQRWLYGVKGASLHSVRSVFRPAVFGRAVLTLVPIWVLYTTAFFLLSSYTEGSWRFSDLVAVFVITLLLTPLQAAGEEYNYRGVAFRVAASWGRGPRAAMALGLAVSSILFAAIHLSTDPWLNLYYLTLGVTFGLMTWRTGGLETSVVIHAANNTLIYLIMIVTHADPLAGSDRSAGAGSVVMLIPCVLLVAIIAVIWARTRRTGPALTPQHSPSAR</sequence>
<evidence type="ECO:0000259" key="2">
    <source>
        <dbReference type="Pfam" id="PF02517"/>
    </source>
</evidence>
<gene>
    <name evidence="3" type="ORF">ACFYXI_32035</name>
</gene>
<dbReference type="InterPro" id="IPR003675">
    <property type="entry name" value="Rce1/LyrA-like_dom"/>
</dbReference>
<feature type="transmembrane region" description="Helical" evidence="1">
    <location>
        <begin position="184"/>
        <end position="201"/>
    </location>
</feature>
<feature type="transmembrane region" description="Helical" evidence="1">
    <location>
        <begin position="64"/>
        <end position="87"/>
    </location>
</feature>
<feature type="transmembrane region" description="Helical" evidence="1">
    <location>
        <begin position="150"/>
        <end position="172"/>
    </location>
</feature>
<evidence type="ECO:0000313" key="3">
    <source>
        <dbReference type="EMBL" id="MFF3670227.1"/>
    </source>
</evidence>
<reference evidence="3 4" key="1">
    <citation type="submission" date="2024-10" db="EMBL/GenBank/DDBJ databases">
        <title>The Natural Products Discovery Center: Release of the First 8490 Sequenced Strains for Exploring Actinobacteria Biosynthetic Diversity.</title>
        <authorList>
            <person name="Kalkreuter E."/>
            <person name="Kautsar S.A."/>
            <person name="Yang D."/>
            <person name="Bader C.D."/>
            <person name="Teijaro C.N."/>
            <person name="Fluegel L."/>
            <person name="Davis C.M."/>
            <person name="Simpson J.R."/>
            <person name="Lauterbach L."/>
            <person name="Steele A.D."/>
            <person name="Gui C."/>
            <person name="Meng S."/>
            <person name="Li G."/>
            <person name="Viehrig K."/>
            <person name="Ye F."/>
            <person name="Su P."/>
            <person name="Kiefer A.F."/>
            <person name="Nichols A."/>
            <person name="Cepeda A.J."/>
            <person name="Yan W."/>
            <person name="Fan B."/>
            <person name="Jiang Y."/>
            <person name="Adhikari A."/>
            <person name="Zheng C.-J."/>
            <person name="Schuster L."/>
            <person name="Cowan T.M."/>
            <person name="Smanski M.J."/>
            <person name="Chevrette M.G."/>
            <person name="De Carvalho L.P.S."/>
            <person name="Shen B."/>
        </authorList>
    </citation>
    <scope>NUCLEOTIDE SEQUENCE [LARGE SCALE GENOMIC DNA]</scope>
    <source>
        <strain evidence="3 4">NPDC002173</strain>
    </source>
</reference>
<proteinExistence type="predicted"/>
<keyword evidence="3" id="KW-0378">Hydrolase</keyword>
<keyword evidence="1" id="KW-1133">Transmembrane helix</keyword>
<keyword evidence="4" id="KW-1185">Reference proteome</keyword>
<feature type="transmembrane region" description="Helical" evidence="1">
    <location>
        <begin position="272"/>
        <end position="291"/>
    </location>
</feature>